<dbReference type="EMBL" id="BAABJZ010000078">
    <property type="protein sequence ID" value="GAA4889088.1"/>
    <property type="molecule type" value="Genomic_DNA"/>
</dbReference>
<comment type="catalytic activity">
    <reaction evidence="7 8">
        <text>heme b + 2 H(+) = protoporphyrin IX + Fe(2+)</text>
        <dbReference type="Rhea" id="RHEA:22584"/>
        <dbReference type="ChEBI" id="CHEBI:15378"/>
        <dbReference type="ChEBI" id="CHEBI:29033"/>
        <dbReference type="ChEBI" id="CHEBI:57306"/>
        <dbReference type="ChEBI" id="CHEBI:60344"/>
        <dbReference type="EC" id="4.98.1.1"/>
    </reaction>
</comment>
<reference evidence="10" key="1">
    <citation type="journal article" date="2019" name="Int. J. Syst. Evol. Microbiol.">
        <title>The Global Catalogue of Microorganisms (GCM) 10K type strain sequencing project: providing services to taxonomists for standard genome sequencing and annotation.</title>
        <authorList>
            <consortium name="The Broad Institute Genomics Platform"/>
            <consortium name="The Broad Institute Genome Sequencing Center for Infectious Disease"/>
            <person name="Wu L."/>
            <person name="Ma J."/>
        </authorList>
    </citation>
    <scope>NUCLEOTIDE SEQUENCE [LARGE SCALE GENOMIC DNA]</scope>
    <source>
        <strain evidence="10">JCM 18401</strain>
    </source>
</reference>
<gene>
    <name evidence="7 9" type="primary">hemH</name>
    <name evidence="9" type="ORF">GCM10023333_23000</name>
</gene>
<comment type="similarity">
    <text evidence="1 7 8">Belongs to the ferrochelatase family.</text>
</comment>
<dbReference type="EC" id="4.98.1.1" evidence="7 8"/>
<keyword evidence="10" id="KW-1185">Reference proteome</keyword>
<evidence type="ECO:0000256" key="2">
    <source>
        <dbReference type="ARBA" id="ARBA00023004"/>
    </source>
</evidence>
<evidence type="ECO:0000256" key="1">
    <source>
        <dbReference type="ARBA" id="ARBA00007718"/>
    </source>
</evidence>
<dbReference type="Gene3D" id="3.40.50.1400">
    <property type="match status" value="2"/>
</dbReference>
<sequence>MDMTQPRYGVLLVNLGTPCQPTPKCVKCFLGDFLSDERVVDLPRWQWMPILHGVILNVRPKRVAKAYQSIWSEGGSPLKVYSLAQQAALQQLLHERLGETIPVELGMTYCKPSLRTGLDKLEQAGVERVIVLPLFPQYSCSTTGAVVDGLAKTLKQKRSMPEYRLIRDYHDNPSYLQALADSVQRSWDANGRSEKLLISFHGIPQRYVDEGDLYRDHCAVTAQGIAERLGLSDDEWIFCFQSRFGREPWLQPYFDETLEALPGQGVKSVGVISPAFSVDCLETLEELAIEGKHAFLAAGGDAYHFVPCLNAEPAHIAMMADLVQQHAGEWGRAVQTGEIDAA</sequence>
<protein>
    <recommendedName>
        <fullName evidence="7 8">Ferrochelatase</fullName>
        <ecNumber evidence="7 8">4.98.1.1</ecNumber>
    </recommendedName>
    <alternativeName>
        <fullName evidence="7">Heme synthase</fullName>
    </alternativeName>
    <alternativeName>
        <fullName evidence="7">Protoheme ferro-lyase</fullName>
    </alternativeName>
</protein>
<comment type="caution">
    <text evidence="9">The sequence shown here is derived from an EMBL/GenBank/DDBJ whole genome shotgun (WGS) entry which is preliminary data.</text>
</comment>
<dbReference type="HAMAP" id="MF_00323">
    <property type="entry name" value="Ferrochelatase"/>
    <property type="match status" value="1"/>
</dbReference>
<feature type="binding site" evidence="7">
    <location>
        <position position="201"/>
    </location>
    <ligand>
        <name>Fe(2+)</name>
        <dbReference type="ChEBI" id="CHEBI:29033"/>
    </ligand>
</feature>
<proteinExistence type="inferred from homology"/>
<evidence type="ECO:0000313" key="10">
    <source>
        <dbReference type="Proteomes" id="UP001499988"/>
    </source>
</evidence>
<dbReference type="Pfam" id="PF00762">
    <property type="entry name" value="Ferrochelatase"/>
    <property type="match status" value="1"/>
</dbReference>
<evidence type="ECO:0000256" key="3">
    <source>
        <dbReference type="ARBA" id="ARBA00023133"/>
    </source>
</evidence>
<accession>A0ABP9EX37</accession>
<keyword evidence="7 8" id="KW-0963">Cytoplasm</keyword>
<dbReference type="Proteomes" id="UP001499988">
    <property type="component" value="Unassembled WGS sequence"/>
</dbReference>
<comment type="catalytic activity">
    <reaction evidence="6">
        <text>Fe-coproporphyrin III + 2 H(+) = coproporphyrin III + Fe(2+)</text>
        <dbReference type="Rhea" id="RHEA:49572"/>
        <dbReference type="ChEBI" id="CHEBI:15378"/>
        <dbReference type="ChEBI" id="CHEBI:29033"/>
        <dbReference type="ChEBI" id="CHEBI:68438"/>
        <dbReference type="ChEBI" id="CHEBI:131725"/>
        <dbReference type="EC" id="4.99.1.9"/>
    </reaction>
    <physiologicalReaction direction="right-to-left" evidence="6">
        <dbReference type="Rhea" id="RHEA:49574"/>
    </physiologicalReaction>
</comment>
<evidence type="ECO:0000256" key="5">
    <source>
        <dbReference type="ARBA" id="ARBA00023244"/>
    </source>
</evidence>
<evidence type="ECO:0000256" key="4">
    <source>
        <dbReference type="ARBA" id="ARBA00023239"/>
    </source>
</evidence>
<evidence type="ECO:0000256" key="7">
    <source>
        <dbReference type="HAMAP-Rule" id="MF_00323"/>
    </source>
</evidence>
<evidence type="ECO:0000256" key="6">
    <source>
        <dbReference type="ARBA" id="ARBA00024536"/>
    </source>
</evidence>
<dbReference type="PANTHER" id="PTHR11108:SF1">
    <property type="entry name" value="FERROCHELATASE, MITOCHONDRIAL"/>
    <property type="match status" value="1"/>
</dbReference>
<dbReference type="SUPFAM" id="SSF53800">
    <property type="entry name" value="Chelatase"/>
    <property type="match status" value="1"/>
</dbReference>
<name>A0ABP9EX37_9GAMM</name>
<keyword evidence="3 7" id="KW-0350">Heme biosynthesis</keyword>
<dbReference type="InterPro" id="IPR019772">
    <property type="entry name" value="Ferrochelatase_AS"/>
</dbReference>
<dbReference type="InterPro" id="IPR033644">
    <property type="entry name" value="Ferrochelatase_C"/>
</dbReference>
<keyword evidence="2 7" id="KW-0408">Iron</keyword>
<dbReference type="PROSITE" id="PS00534">
    <property type="entry name" value="FERROCHELATASE"/>
    <property type="match status" value="1"/>
</dbReference>
<feature type="binding site" evidence="7">
    <location>
        <position position="282"/>
    </location>
    <ligand>
        <name>Fe(2+)</name>
        <dbReference type="ChEBI" id="CHEBI:29033"/>
    </ligand>
</feature>
<dbReference type="CDD" id="cd03411">
    <property type="entry name" value="Ferrochelatase_N"/>
    <property type="match status" value="1"/>
</dbReference>
<dbReference type="NCBIfam" id="TIGR00109">
    <property type="entry name" value="hemH"/>
    <property type="match status" value="1"/>
</dbReference>
<dbReference type="PANTHER" id="PTHR11108">
    <property type="entry name" value="FERROCHELATASE"/>
    <property type="match status" value="1"/>
</dbReference>
<dbReference type="RefSeq" id="WP_425557362.1">
    <property type="nucleotide sequence ID" value="NZ_BAABJZ010000078.1"/>
</dbReference>
<keyword evidence="4 7" id="KW-0456">Lyase</keyword>
<keyword evidence="5 7" id="KW-0627">Porphyrin biosynthesis</keyword>
<dbReference type="InterPro" id="IPR033659">
    <property type="entry name" value="Ferrochelatase_N"/>
</dbReference>
<comment type="pathway">
    <text evidence="7 8">Porphyrin-containing compound metabolism; protoheme biosynthesis; protoheme from protoporphyrin-IX: step 1/1.</text>
</comment>
<dbReference type="CDD" id="cd00419">
    <property type="entry name" value="Ferrochelatase_C"/>
    <property type="match status" value="1"/>
</dbReference>
<organism evidence="9 10">
    <name type="scientific">Ferrimonas pelagia</name>
    <dbReference type="NCBI Taxonomy" id="1177826"/>
    <lineage>
        <taxon>Bacteria</taxon>
        <taxon>Pseudomonadati</taxon>
        <taxon>Pseudomonadota</taxon>
        <taxon>Gammaproteobacteria</taxon>
        <taxon>Alteromonadales</taxon>
        <taxon>Ferrimonadaceae</taxon>
        <taxon>Ferrimonas</taxon>
    </lineage>
</organism>
<evidence type="ECO:0000313" key="9">
    <source>
        <dbReference type="EMBL" id="GAA4889088.1"/>
    </source>
</evidence>
<keyword evidence="7" id="KW-0479">Metal-binding</keyword>
<dbReference type="InterPro" id="IPR001015">
    <property type="entry name" value="Ferrochelatase"/>
</dbReference>
<comment type="subcellular location">
    <subcellularLocation>
        <location evidence="7 8">Cytoplasm</location>
    </subcellularLocation>
</comment>
<comment type="function">
    <text evidence="7 8">Catalyzes the ferrous insertion into protoporphyrin IX.</text>
</comment>
<evidence type="ECO:0000256" key="8">
    <source>
        <dbReference type="RuleBase" id="RU000607"/>
    </source>
</evidence>